<evidence type="ECO:0000313" key="3">
    <source>
        <dbReference type="EMBL" id="NIY73299.1"/>
    </source>
</evidence>
<dbReference type="InterPro" id="IPR001444">
    <property type="entry name" value="Flag_bb_rod_N"/>
</dbReference>
<evidence type="ECO:0000256" key="1">
    <source>
        <dbReference type="ARBA" id="ARBA00004117"/>
    </source>
</evidence>
<evidence type="ECO:0000259" key="2">
    <source>
        <dbReference type="Pfam" id="PF00460"/>
    </source>
</evidence>
<keyword evidence="4" id="KW-1185">Reference proteome</keyword>
<name>A0ABX0W227_9RHOB</name>
<reference evidence="3 4" key="1">
    <citation type="submission" date="2020-03" db="EMBL/GenBank/DDBJ databases">
        <title>Bacterial isolates of synthetic phycosphere.</title>
        <authorList>
            <person name="Fu H."/>
            <person name="Moran M.A."/>
        </authorList>
    </citation>
    <scope>NUCLEOTIDE SEQUENCE [LARGE SCALE GENOMIC DNA]</scope>
    <source>
        <strain evidence="3 4">HF1</strain>
    </source>
</reference>
<gene>
    <name evidence="3" type="ORF">HCZ30_12765</name>
</gene>
<dbReference type="RefSeq" id="WP_167638681.1">
    <property type="nucleotide sequence ID" value="NZ_JAATOP010000008.1"/>
</dbReference>
<proteinExistence type="predicted"/>
<sequence length="115" mass="12192">MIENAALFRVAGAMSAYAGSRQSVIAENIANADRPGYHAKGVAPFEATMERGLALKTSSTSHMGTDETATTFDTGAAVVLEQQMVKAVDAQRDHEKALAIYRHGLTVLRTALGRG</sequence>
<feature type="domain" description="Flagellar basal body rod protein N-terminal" evidence="2">
    <location>
        <begin position="20"/>
        <end position="37"/>
    </location>
</feature>
<accession>A0ABX0W227</accession>
<organism evidence="3 4">
    <name type="scientific">Marivivens donghaensis</name>
    <dbReference type="NCBI Taxonomy" id="1699413"/>
    <lineage>
        <taxon>Bacteria</taxon>
        <taxon>Pseudomonadati</taxon>
        <taxon>Pseudomonadota</taxon>
        <taxon>Alphaproteobacteria</taxon>
        <taxon>Rhodobacterales</taxon>
        <taxon>Paracoccaceae</taxon>
        <taxon>Marivivens group</taxon>
        <taxon>Marivivens</taxon>
    </lineage>
</organism>
<dbReference type="Proteomes" id="UP000709466">
    <property type="component" value="Unassembled WGS sequence"/>
</dbReference>
<protein>
    <recommendedName>
        <fullName evidence="2">Flagellar basal body rod protein N-terminal domain-containing protein</fullName>
    </recommendedName>
</protein>
<comment type="caution">
    <text evidence="3">The sequence shown here is derived from an EMBL/GenBank/DDBJ whole genome shotgun (WGS) entry which is preliminary data.</text>
</comment>
<dbReference type="Pfam" id="PF00460">
    <property type="entry name" value="Flg_bb_rod"/>
    <property type="match status" value="1"/>
</dbReference>
<evidence type="ECO:0000313" key="4">
    <source>
        <dbReference type="Proteomes" id="UP000709466"/>
    </source>
</evidence>
<comment type="subcellular location">
    <subcellularLocation>
        <location evidence="1">Bacterial flagellum basal body</location>
    </subcellularLocation>
</comment>
<dbReference type="EMBL" id="JAATOP010000008">
    <property type="protein sequence ID" value="NIY73299.1"/>
    <property type="molecule type" value="Genomic_DNA"/>
</dbReference>